<dbReference type="PANTHER" id="PTHR43639">
    <property type="entry name" value="OXIDOREDUCTASE, SHORT-CHAIN DEHYDROGENASE/REDUCTASE FAMILY (AFU_ORTHOLOGUE AFUA_5G02870)"/>
    <property type="match status" value="1"/>
</dbReference>
<dbReference type="SUPFAM" id="SSF51735">
    <property type="entry name" value="NAD(P)-binding Rossmann-fold domains"/>
    <property type="match status" value="1"/>
</dbReference>
<dbReference type="InterPro" id="IPR002347">
    <property type="entry name" value="SDR_fam"/>
</dbReference>
<dbReference type="EMBL" id="SRKY01000001">
    <property type="protein sequence ID" value="THH38267.1"/>
    <property type="molecule type" value="Genomic_DNA"/>
</dbReference>
<comment type="caution">
    <text evidence="4">The sequence shown here is derived from an EMBL/GenBank/DDBJ whole genome shotgun (WGS) entry which is preliminary data.</text>
</comment>
<dbReference type="Gene3D" id="3.40.50.720">
    <property type="entry name" value="NAD(P)-binding Rossmann-like Domain"/>
    <property type="match status" value="1"/>
</dbReference>
<dbReference type="InterPro" id="IPR057326">
    <property type="entry name" value="KR_dom"/>
</dbReference>
<accession>A0A4S4NHV2</accession>
<dbReference type="RefSeq" id="WP_136461160.1">
    <property type="nucleotide sequence ID" value="NZ_SRKY01000001.1"/>
</dbReference>
<dbReference type="PRINTS" id="PR00081">
    <property type="entry name" value="GDHRDH"/>
</dbReference>
<protein>
    <submittedName>
        <fullName evidence="4">SDR family oxidoreductase</fullName>
    </submittedName>
</protein>
<organism evidence="4 5">
    <name type="scientific">Aliishimia ponticola</name>
    <dbReference type="NCBI Taxonomy" id="2499833"/>
    <lineage>
        <taxon>Bacteria</taxon>
        <taxon>Pseudomonadati</taxon>
        <taxon>Pseudomonadota</taxon>
        <taxon>Alphaproteobacteria</taxon>
        <taxon>Rhodobacterales</taxon>
        <taxon>Paracoccaceae</taxon>
        <taxon>Aliishimia</taxon>
    </lineage>
</organism>
<evidence type="ECO:0000313" key="4">
    <source>
        <dbReference type="EMBL" id="THH38267.1"/>
    </source>
</evidence>
<dbReference type="PANTHER" id="PTHR43639:SF1">
    <property type="entry name" value="SHORT-CHAIN DEHYDROGENASE_REDUCTASE FAMILY PROTEIN"/>
    <property type="match status" value="1"/>
</dbReference>
<dbReference type="OrthoDB" id="9803333at2"/>
<dbReference type="AlphaFoldDB" id="A0A4S4NHV2"/>
<evidence type="ECO:0000259" key="3">
    <source>
        <dbReference type="SMART" id="SM00822"/>
    </source>
</evidence>
<name>A0A4S4NHV2_9RHOB</name>
<keyword evidence="2" id="KW-0560">Oxidoreductase</keyword>
<feature type="domain" description="Ketoreductase" evidence="3">
    <location>
        <begin position="6"/>
        <end position="177"/>
    </location>
</feature>
<dbReference type="Pfam" id="PF13561">
    <property type="entry name" value="adh_short_C2"/>
    <property type="match status" value="1"/>
</dbReference>
<reference evidence="4 5" key="1">
    <citation type="submission" date="2019-04" db="EMBL/GenBank/DDBJ databases">
        <title>Shimia ponticola sp. nov., isolated from seawater.</title>
        <authorList>
            <person name="Kim Y.-O."/>
            <person name="Yoon J.-H."/>
        </authorList>
    </citation>
    <scope>NUCLEOTIDE SEQUENCE [LARGE SCALE GENOMIC DNA]</scope>
    <source>
        <strain evidence="4 5">MYP11</strain>
    </source>
</reference>
<evidence type="ECO:0000256" key="1">
    <source>
        <dbReference type="ARBA" id="ARBA00006484"/>
    </source>
</evidence>
<sequence length="237" mass="24742">MQQGRKTALVTGAARGIGRAIAADLATDHDLAFTWHAHPPDETLADCPDACAVQADLADPGAAREVIDTVMQRFGRLDVIVNNAGAIQTTPLERVERDVHRHLMDLHVTAPAALLEAALAHLKPGAAIVNISSINAVLPPMGAAIYGASKAAQDLWMRGMAKELGPRGIRVNSVAPGAVNTPEAPRDAELTQAFLDLTALGRLATPQDIAAAVRFLASDAAGAITGEVLKVSGGYRF</sequence>
<dbReference type="SMART" id="SM00822">
    <property type="entry name" value="PKS_KR"/>
    <property type="match status" value="1"/>
</dbReference>
<dbReference type="InterPro" id="IPR036291">
    <property type="entry name" value="NAD(P)-bd_dom_sf"/>
</dbReference>
<dbReference type="FunFam" id="3.40.50.720:FF:000084">
    <property type="entry name" value="Short-chain dehydrogenase reductase"/>
    <property type="match status" value="1"/>
</dbReference>
<dbReference type="GO" id="GO:0016491">
    <property type="term" value="F:oxidoreductase activity"/>
    <property type="evidence" value="ECO:0007669"/>
    <property type="project" value="UniProtKB-KW"/>
</dbReference>
<dbReference type="CDD" id="cd05233">
    <property type="entry name" value="SDR_c"/>
    <property type="match status" value="1"/>
</dbReference>
<evidence type="ECO:0000313" key="5">
    <source>
        <dbReference type="Proteomes" id="UP000306602"/>
    </source>
</evidence>
<comment type="similarity">
    <text evidence="1">Belongs to the short-chain dehydrogenases/reductases (SDR) family.</text>
</comment>
<keyword evidence="5" id="KW-1185">Reference proteome</keyword>
<dbReference type="Proteomes" id="UP000306602">
    <property type="component" value="Unassembled WGS sequence"/>
</dbReference>
<dbReference type="PRINTS" id="PR00080">
    <property type="entry name" value="SDRFAMILY"/>
</dbReference>
<evidence type="ECO:0000256" key="2">
    <source>
        <dbReference type="ARBA" id="ARBA00023002"/>
    </source>
</evidence>
<proteinExistence type="inferred from homology"/>
<gene>
    <name evidence="4" type="ORF">E4Z66_01450</name>
</gene>